<feature type="domain" description="Rad50/SbcC-type AAA" evidence="2">
    <location>
        <begin position="3"/>
        <end position="72"/>
    </location>
</feature>
<dbReference type="InterPro" id="IPR051396">
    <property type="entry name" value="Bact_Antivir_Def_Nuclease"/>
</dbReference>
<dbReference type="PANTHER" id="PTHR43581:SF2">
    <property type="entry name" value="EXCINUCLEASE ATPASE SUBUNIT"/>
    <property type="match status" value="1"/>
</dbReference>
<name>A0AAW5N4B5_9BACT</name>
<dbReference type="Pfam" id="PF13476">
    <property type="entry name" value="AAA_23"/>
    <property type="match status" value="1"/>
</dbReference>
<comment type="caution">
    <text evidence="3">The sequence shown here is derived from an EMBL/GenBank/DDBJ whole genome shotgun (WGS) entry which is preliminary data.</text>
</comment>
<dbReference type="GO" id="GO:0006302">
    <property type="term" value="P:double-strand break repair"/>
    <property type="evidence" value="ECO:0007669"/>
    <property type="project" value="InterPro"/>
</dbReference>
<sequence>MNEIRLQNFRCYSDLTIAFKSGINLLIGDNATGKTSVLLACKYVLSAFFSGFSDDNTKWISPGNDDFRIRNSEGILLPELPIHILFQISDMIEYPDFFHQKNLFDSPVFYTLTKNSKKNSRALTTGIREYKNYAAWLMAGCFTESGQLMALPLFAAFSTEDIHASRKIDASRFKIYNHKSSFGYYECLEGNGFFPYWIQRLLVLQEGRENHPEINIVRTAIRKALGTEGCNIINDMRIRPNQKKVYYILSDGRETEADLLSDGYRRLVNIVTDLAFRCALLNRGIYGENACALTRGTVLIDEADLHLHPSLQAVVLKGLRLAFPRLQFIVSSHAPMLMSGVESNEENIVYKLDYSPAEGYGVIPVNTYGMDLSTLTDVILGQVPRAVDVDRKLSQLFNLIDEGKYQEAVRLLQQMRERYGENLPELAQAEAMLNCVISE</sequence>
<dbReference type="GO" id="GO:0016887">
    <property type="term" value="F:ATP hydrolysis activity"/>
    <property type="evidence" value="ECO:0007669"/>
    <property type="project" value="InterPro"/>
</dbReference>
<dbReference type="InterPro" id="IPR003959">
    <property type="entry name" value="ATPase_AAA_core"/>
</dbReference>
<keyword evidence="4" id="KW-1185">Reference proteome</keyword>
<protein>
    <submittedName>
        <fullName evidence="3">AAA family ATPase</fullName>
    </submittedName>
</protein>
<evidence type="ECO:0000313" key="3">
    <source>
        <dbReference type="EMBL" id="MCR8873535.1"/>
    </source>
</evidence>
<evidence type="ECO:0000259" key="2">
    <source>
        <dbReference type="Pfam" id="PF13476"/>
    </source>
</evidence>
<dbReference type="Pfam" id="PF13304">
    <property type="entry name" value="AAA_21"/>
    <property type="match status" value="1"/>
</dbReference>
<organism evidence="3 4">
    <name type="scientific">Phocaeicola barnesiae</name>
    <dbReference type="NCBI Taxonomy" id="376804"/>
    <lineage>
        <taxon>Bacteria</taxon>
        <taxon>Pseudomonadati</taxon>
        <taxon>Bacteroidota</taxon>
        <taxon>Bacteroidia</taxon>
        <taxon>Bacteroidales</taxon>
        <taxon>Bacteroidaceae</taxon>
        <taxon>Phocaeicola</taxon>
    </lineage>
</organism>
<dbReference type="Gene3D" id="3.40.50.300">
    <property type="entry name" value="P-loop containing nucleotide triphosphate hydrolases"/>
    <property type="match status" value="2"/>
</dbReference>
<dbReference type="InterPro" id="IPR038729">
    <property type="entry name" value="Rad50/SbcC_AAA"/>
</dbReference>
<dbReference type="InterPro" id="IPR027417">
    <property type="entry name" value="P-loop_NTPase"/>
</dbReference>
<accession>A0AAW5N4B5</accession>
<dbReference type="GO" id="GO:0005524">
    <property type="term" value="F:ATP binding"/>
    <property type="evidence" value="ECO:0007669"/>
    <property type="project" value="InterPro"/>
</dbReference>
<dbReference type="SUPFAM" id="SSF52540">
    <property type="entry name" value="P-loop containing nucleoside triphosphate hydrolases"/>
    <property type="match status" value="1"/>
</dbReference>
<dbReference type="EMBL" id="JANRHJ010000005">
    <property type="protein sequence ID" value="MCR8873535.1"/>
    <property type="molecule type" value="Genomic_DNA"/>
</dbReference>
<proteinExistence type="predicted"/>
<feature type="domain" description="ATPase AAA-type core" evidence="1">
    <location>
        <begin position="235"/>
        <end position="338"/>
    </location>
</feature>
<reference evidence="3 4" key="1">
    <citation type="submission" date="2022-08" db="EMBL/GenBank/DDBJ databases">
        <authorList>
            <person name="Zeman M."/>
            <person name="Kubasova T."/>
        </authorList>
    </citation>
    <scope>NUCLEOTIDE SEQUENCE [LARGE SCALE GENOMIC DNA]</scope>
    <source>
        <strain evidence="3 4">ET62</strain>
    </source>
</reference>
<dbReference type="PANTHER" id="PTHR43581">
    <property type="entry name" value="ATP/GTP PHOSPHATASE"/>
    <property type="match status" value="1"/>
</dbReference>
<dbReference type="Proteomes" id="UP001204579">
    <property type="component" value="Unassembled WGS sequence"/>
</dbReference>
<evidence type="ECO:0000313" key="4">
    <source>
        <dbReference type="Proteomes" id="UP001204579"/>
    </source>
</evidence>
<dbReference type="RefSeq" id="WP_258335590.1">
    <property type="nucleotide sequence ID" value="NZ_JANRHJ010000005.1"/>
</dbReference>
<dbReference type="AlphaFoldDB" id="A0AAW5N4B5"/>
<evidence type="ECO:0000259" key="1">
    <source>
        <dbReference type="Pfam" id="PF13304"/>
    </source>
</evidence>
<gene>
    <name evidence="3" type="ORF">NW209_05805</name>
</gene>